<evidence type="ECO:0000313" key="4">
    <source>
        <dbReference type="Proteomes" id="UP001167831"/>
    </source>
</evidence>
<proteinExistence type="predicted"/>
<feature type="domain" description="Helix-turn-helix" evidence="1">
    <location>
        <begin position="60"/>
        <end position="111"/>
    </location>
</feature>
<reference evidence="3" key="2">
    <citation type="submission" date="2023-08" db="EMBL/GenBank/DDBJ databases">
        <title>Identification and characterization of horizontal gene transfer across gut microbiota members of farm animals based on homology search.</title>
        <authorList>
            <person name="Schwarzerova J."/>
            <person name="Nykrynova M."/>
            <person name="Jureckova K."/>
            <person name="Cejkova D."/>
            <person name="Rychlik I."/>
        </authorList>
    </citation>
    <scope>NUCLEOTIDE SEQUENCE</scope>
    <source>
        <strain evidence="3">ET15</strain>
        <strain evidence="2">ET37</strain>
    </source>
</reference>
<sequence length="140" mass="16695">MSLLDRLESAKKVLEQTEDIEETINKLNNLEYFLRRFGTLKELANHMLFIEKKMYLLKEYLTVTEAADYLTLSPSLVYKLTSKHELPIYKPNGKVIYIRRDDLNRWIAKNRVLSQEEIEEYADTHMEKVLKGVYKHKDLK</sequence>
<dbReference type="EMBL" id="JAUEIE010000004">
    <property type="protein sequence ID" value="MDN0022443.1"/>
    <property type="molecule type" value="Genomic_DNA"/>
</dbReference>
<keyword evidence="4" id="KW-1185">Reference proteome</keyword>
<accession>A0AAW7JKB5</accession>
<dbReference type="InterPro" id="IPR010093">
    <property type="entry name" value="SinI_DNA-bd"/>
</dbReference>
<protein>
    <submittedName>
        <fullName evidence="3">Helix-turn-helix domain-containing protein</fullName>
    </submittedName>
</protein>
<dbReference type="Pfam" id="PF12728">
    <property type="entry name" value="HTH_17"/>
    <property type="match status" value="1"/>
</dbReference>
<evidence type="ECO:0000313" key="2">
    <source>
        <dbReference type="EMBL" id="MDN0022443.1"/>
    </source>
</evidence>
<dbReference type="RefSeq" id="WP_286685436.1">
    <property type="nucleotide sequence ID" value="NZ_JAUEIF010000015.1"/>
</dbReference>
<gene>
    <name evidence="2" type="ORF">QVN81_05315</name>
    <name evidence="3" type="ORF">QVN84_12345</name>
</gene>
<organism evidence="3 5">
    <name type="scientific">Leyella lascolaii</name>
    <dbReference type="NCBI Taxonomy" id="1776379"/>
    <lineage>
        <taxon>Bacteria</taxon>
        <taxon>Pseudomonadati</taxon>
        <taxon>Bacteroidota</taxon>
        <taxon>Bacteroidia</taxon>
        <taxon>Bacteroidales</taxon>
        <taxon>Prevotellaceae</taxon>
        <taxon>Leyella</taxon>
    </lineage>
</organism>
<evidence type="ECO:0000313" key="5">
    <source>
        <dbReference type="Proteomes" id="UP001168478"/>
    </source>
</evidence>
<dbReference type="NCBIfam" id="TIGR01764">
    <property type="entry name" value="excise"/>
    <property type="match status" value="1"/>
</dbReference>
<evidence type="ECO:0000259" key="1">
    <source>
        <dbReference type="Pfam" id="PF12728"/>
    </source>
</evidence>
<dbReference type="GO" id="GO:0003677">
    <property type="term" value="F:DNA binding"/>
    <property type="evidence" value="ECO:0007669"/>
    <property type="project" value="InterPro"/>
</dbReference>
<dbReference type="Proteomes" id="UP001167831">
    <property type="component" value="Unassembled WGS sequence"/>
</dbReference>
<dbReference type="AlphaFoldDB" id="A0AAW7JKB5"/>
<dbReference type="EMBL" id="JAUEIF010000015">
    <property type="protein sequence ID" value="MDN0026299.1"/>
    <property type="molecule type" value="Genomic_DNA"/>
</dbReference>
<dbReference type="InterPro" id="IPR041657">
    <property type="entry name" value="HTH_17"/>
</dbReference>
<reference evidence="3" key="1">
    <citation type="submission" date="2023-06" db="EMBL/GenBank/DDBJ databases">
        <authorList>
            <person name="Zeman M."/>
            <person name="Kubasova T."/>
            <person name="Jahodarova E."/>
            <person name="Nykrynova M."/>
            <person name="Rychlik I."/>
        </authorList>
    </citation>
    <scope>NUCLEOTIDE SEQUENCE</scope>
    <source>
        <strain evidence="3">ET15</strain>
        <strain evidence="2">ET37</strain>
    </source>
</reference>
<evidence type="ECO:0000313" key="3">
    <source>
        <dbReference type="EMBL" id="MDN0026299.1"/>
    </source>
</evidence>
<name>A0AAW7JKB5_9BACT</name>
<dbReference type="InterPro" id="IPR009061">
    <property type="entry name" value="DNA-bd_dom_put_sf"/>
</dbReference>
<dbReference type="SUPFAM" id="SSF46955">
    <property type="entry name" value="Putative DNA-binding domain"/>
    <property type="match status" value="1"/>
</dbReference>
<dbReference type="Proteomes" id="UP001168478">
    <property type="component" value="Unassembled WGS sequence"/>
</dbReference>
<comment type="caution">
    <text evidence="3">The sequence shown here is derived from an EMBL/GenBank/DDBJ whole genome shotgun (WGS) entry which is preliminary data.</text>
</comment>